<gene>
    <name evidence="1" type="ORF">OPV22_019208</name>
</gene>
<name>A0AAV8R6B4_ENSVE</name>
<accession>A0AAV8R6B4</accession>
<dbReference type="AlphaFoldDB" id="A0AAV8R6B4"/>
<reference evidence="1 2" key="1">
    <citation type="submission" date="2022-12" db="EMBL/GenBank/DDBJ databases">
        <title>Chromosome-scale assembly of the Ensete ventricosum genome.</title>
        <authorList>
            <person name="Dussert Y."/>
            <person name="Stocks J."/>
            <person name="Wendawek A."/>
            <person name="Woldeyes F."/>
            <person name="Nichols R.A."/>
            <person name="Borrell J.S."/>
        </authorList>
    </citation>
    <scope>NUCLEOTIDE SEQUENCE [LARGE SCALE GENOMIC DNA]</scope>
    <source>
        <strain evidence="2">cv. Maze</strain>
        <tissue evidence="1">Seeds</tissue>
    </source>
</reference>
<sequence length="145" mass="16615">MLLSLQLPFHQWPLYTLLPSVSRSPKRDHRIHCEPLPCLDSGMNGGQSSSLGRGLRSTRSSLYDVPFAKLHREINKIRNERRFWSYERKYCVISAAVSCGSAHCLLFSWRSLLIKEEDTYIANLSCIVQSCGCEPLESCWLCHLI</sequence>
<organism evidence="1 2">
    <name type="scientific">Ensete ventricosum</name>
    <name type="common">Abyssinian banana</name>
    <name type="synonym">Musa ensete</name>
    <dbReference type="NCBI Taxonomy" id="4639"/>
    <lineage>
        <taxon>Eukaryota</taxon>
        <taxon>Viridiplantae</taxon>
        <taxon>Streptophyta</taxon>
        <taxon>Embryophyta</taxon>
        <taxon>Tracheophyta</taxon>
        <taxon>Spermatophyta</taxon>
        <taxon>Magnoliopsida</taxon>
        <taxon>Liliopsida</taxon>
        <taxon>Zingiberales</taxon>
        <taxon>Musaceae</taxon>
        <taxon>Ensete</taxon>
    </lineage>
</organism>
<protein>
    <submittedName>
        <fullName evidence="1">Uncharacterized protein</fullName>
    </submittedName>
</protein>
<evidence type="ECO:0000313" key="2">
    <source>
        <dbReference type="Proteomes" id="UP001222027"/>
    </source>
</evidence>
<keyword evidence="2" id="KW-1185">Reference proteome</keyword>
<dbReference type="EMBL" id="JAQQAF010000005">
    <property type="protein sequence ID" value="KAJ8486723.1"/>
    <property type="molecule type" value="Genomic_DNA"/>
</dbReference>
<evidence type="ECO:0000313" key="1">
    <source>
        <dbReference type="EMBL" id="KAJ8486723.1"/>
    </source>
</evidence>
<dbReference type="Proteomes" id="UP001222027">
    <property type="component" value="Unassembled WGS sequence"/>
</dbReference>
<comment type="caution">
    <text evidence="1">The sequence shown here is derived from an EMBL/GenBank/DDBJ whole genome shotgun (WGS) entry which is preliminary data.</text>
</comment>
<proteinExistence type="predicted"/>